<evidence type="ECO:0000259" key="5">
    <source>
        <dbReference type="Pfam" id="PF14905"/>
    </source>
</evidence>
<accession>A0ABW6BLP6</accession>
<dbReference type="InterPro" id="IPR036942">
    <property type="entry name" value="Beta-barrel_TonB_sf"/>
</dbReference>
<evidence type="ECO:0000256" key="3">
    <source>
        <dbReference type="ARBA" id="ARBA00023237"/>
    </source>
</evidence>
<dbReference type="Proteomes" id="UP001597525">
    <property type="component" value="Unassembled WGS sequence"/>
</dbReference>
<evidence type="ECO:0000313" key="6">
    <source>
        <dbReference type="EMBL" id="MFD2969454.1"/>
    </source>
</evidence>
<dbReference type="Gene3D" id="2.40.170.20">
    <property type="entry name" value="TonB-dependent receptor, beta-barrel domain"/>
    <property type="match status" value="1"/>
</dbReference>
<keyword evidence="7" id="KW-1185">Reference proteome</keyword>
<protein>
    <submittedName>
        <fullName evidence="6">TonB-dependent receptor domain-containing protein</fullName>
    </submittedName>
</protein>
<evidence type="ECO:0000256" key="4">
    <source>
        <dbReference type="SAM" id="SignalP"/>
    </source>
</evidence>
<dbReference type="PANTHER" id="PTHR40980:SF4">
    <property type="entry name" value="TONB-DEPENDENT RECEPTOR-LIKE BETA-BARREL DOMAIN-CONTAINING PROTEIN"/>
    <property type="match status" value="1"/>
</dbReference>
<keyword evidence="2" id="KW-0472">Membrane</keyword>
<feature type="domain" description="Outer membrane protein beta-barrel" evidence="5">
    <location>
        <begin position="383"/>
        <end position="783"/>
    </location>
</feature>
<dbReference type="Pfam" id="PF14905">
    <property type="entry name" value="OMP_b-brl_3"/>
    <property type="match status" value="1"/>
</dbReference>
<gene>
    <name evidence="6" type="ORF">ACFS7Y_18815</name>
</gene>
<dbReference type="InterPro" id="IPR041700">
    <property type="entry name" value="OMP_b-brl_3"/>
</dbReference>
<dbReference type="EMBL" id="JBHUPB010000012">
    <property type="protein sequence ID" value="MFD2969454.1"/>
    <property type="molecule type" value="Genomic_DNA"/>
</dbReference>
<evidence type="ECO:0000256" key="2">
    <source>
        <dbReference type="ARBA" id="ARBA00023136"/>
    </source>
</evidence>
<sequence>MNIHLLTLFLLCAGMVCKTFAQTTLTGKILHEDGRAFENVSVDILLLPDSLSQGQTITDESGNYLVQIQRAGTFLLRYSAVGQQTQFSRNYSLKNGDKQTVAPIILKTAPISLASVNVEGKLPGIRQYVDKMVVDVEGSVAAEGNNVLELLEKTPGVLSDGKGNFSIQGRTGATVKIDGKETYLTGAQLASLLRGMQARDISKLELMSSPSAKEDAAGSAGAINIVTKKNRRGGFGADVFVRGGQSRKSQGSFGGGVHYKTEKLNVFLQASRGYESSKESSYSERTFGDVANPERRQVQREERILDPGKYHSLHTGFVYEADSNSTLEASINWIKGLFISTSNIDMDIYRRGVSSIDRAATRNSFDEGYNNLTFNVNYAKKYRGEDHYLKANIDFAPHTNDYDNIFHTDYYAASSNNVTGVSARHNLQDLHNTTYAARLDYSRPLKNLQKIELGWKATHLFIDNAVQNDTLSNSMWVNDRNSSNAFQYTQHVQAAYLTYSGKLSKIEYQLGLRGEYTFTKANQVTTGESDRNNYFDLFPNAFLMYHLTENHVLRGSLSSRIQRPSDHDVNVFRVYEDAFTYFQGNADIKPEKSTIVEIGHSYKNKLFTTLSYGNNRDVITFVSRAGESANETYSRPENIGQFTNYSASVMYNNRFASWWSGSHYLNAFHNAYRGEIDGTVLDNEGSSWTLNSKHTLEFPWTMRSELIAYYNSGITSGARRKEKNYGVDLAFEKKLWADRAMLKLAVNGLVRNRNPRYSSTFGDLTIFHSARPDNRKVLLTLSYRFGK</sequence>
<organism evidence="6 7">
    <name type="scientific">Sphingobacterium bambusae</name>
    <dbReference type="NCBI Taxonomy" id="662858"/>
    <lineage>
        <taxon>Bacteria</taxon>
        <taxon>Pseudomonadati</taxon>
        <taxon>Bacteroidota</taxon>
        <taxon>Sphingobacteriia</taxon>
        <taxon>Sphingobacteriales</taxon>
        <taxon>Sphingobacteriaceae</taxon>
        <taxon>Sphingobacterium</taxon>
    </lineage>
</organism>
<proteinExistence type="predicted"/>
<dbReference type="SUPFAM" id="SSF56935">
    <property type="entry name" value="Porins"/>
    <property type="match status" value="1"/>
</dbReference>
<keyword evidence="3" id="KW-0998">Cell outer membrane</keyword>
<evidence type="ECO:0000256" key="1">
    <source>
        <dbReference type="ARBA" id="ARBA00004442"/>
    </source>
</evidence>
<reference evidence="7" key="1">
    <citation type="journal article" date="2019" name="Int. J. Syst. Evol. Microbiol.">
        <title>The Global Catalogue of Microorganisms (GCM) 10K type strain sequencing project: providing services to taxonomists for standard genome sequencing and annotation.</title>
        <authorList>
            <consortium name="The Broad Institute Genomics Platform"/>
            <consortium name="The Broad Institute Genome Sequencing Center for Infectious Disease"/>
            <person name="Wu L."/>
            <person name="Ma J."/>
        </authorList>
    </citation>
    <scope>NUCLEOTIDE SEQUENCE [LARGE SCALE GENOMIC DNA]</scope>
    <source>
        <strain evidence="7">KCTC 22814</strain>
    </source>
</reference>
<comment type="subcellular location">
    <subcellularLocation>
        <location evidence="1">Cell outer membrane</location>
    </subcellularLocation>
</comment>
<dbReference type="RefSeq" id="WP_320182227.1">
    <property type="nucleotide sequence ID" value="NZ_CP138332.1"/>
</dbReference>
<name>A0ABW6BLP6_9SPHI</name>
<dbReference type="SUPFAM" id="SSF49464">
    <property type="entry name" value="Carboxypeptidase regulatory domain-like"/>
    <property type="match status" value="1"/>
</dbReference>
<keyword evidence="4" id="KW-0732">Signal</keyword>
<feature type="chain" id="PRO_5045065277" evidence="4">
    <location>
        <begin position="22"/>
        <end position="787"/>
    </location>
</feature>
<dbReference type="PANTHER" id="PTHR40980">
    <property type="entry name" value="PLUG DOMAIN-CONTAINING PROTEIN"/>
    <property type="match status" value="1"/>
</dbReference>
<feature type="signal peptide" evidence="4">
    <location>
        <begin position="1"/>
        <end position="21"/>
    </location>
</feature>
<comment type="caution">
    <text evidence="6">The sequence shown here is derived from an EMBL/GenBank/DDBJ whole genome shotgun (WGS) entry which is preliminary data.</text>
</comment>
<evidence type="ECO:0000313" key="7">
    <source>
        <dbReference type="Proteomes" id="UP001597525"/>
    </source>
</evidence>
<dbReference type="InterPro" id="IPR008969">
    <property type="entry name" value="CarboxyPept-like_regulatory"/>
</dbReference>
<keyword evidence="6" id="KW-0675">Receptor</keyword>